<evidence type="ECO:0000313" key="1">
    <source>
        <dbReference type="EMBL" id="OBA25210.1"/>
    </source>
</evidence>
<dbReference type="AlphaFoldDB" id="A0A1B7T918"/>
<keyword evidence="2" id="KW-1185">Reference proteome</keyword>
<organism evidence="1 2">
    <name type="scientific">Hanseniaspora valbyensis NRRL Y-1626</name>
    <dbReference type="NCBI Taxonomy" id="766949"/>
    <lineage>
        <taxon>Eukaryota</taxon>
        <taxon>Fungi</taxon>
        <taxon>Dikarya</taxon>
        <taxon>Ascomycota</taxon>
        <taxon>Saccharomycotina</taxon>
        <taxon>Saccharomycetes</taxon>
        <taxon>Saccharomycodales</taxon>
        <taxon>Saccharomycodaceae</taxon>
        <taxon>Hanseniaspora</taxon>
    </lineage>
</organism>
<dbReference type="EMBL" id="LXPE01000191">
    <property type="protein sequence ID" value="OBA25210.1"/>
    <property type="molecule type" value="Genomic_DNA"/>
</dbReference>
<comment type="caution">
    <text evidence="1">The sequence shown here is derived from an EMBL/GenBank/DDBJ whole genome shotgun (WGS) entry which is preliminary data.</text>
</comment>
<accession>A0A1B7T918</accession>
<name>A0A1B7T918_9ASCO</name>
<feature type="non-terminal residue" evidence="1">
    <location>
        <position position="512"/>
    </location>
</feature>
<sequence>MCYYHGEGFFLLITNNEFLTTENHMNNSIIIETNVLKEDNTFLLQLLPSSYKKQNTLPLFDTFLFNFFHSHFLKQDLKCVEVTIFLLYKYLNFSIAINNIYKKKLANQERINEKERLRYLQTKYLNQFGYFIANNKKYNFNSHESFVTIAKNYLFVGNKPITEVSLTGTITGHEFINFQNPNEYQKMGDIKMFLDDCSIPLDSIFDDDIICIVPSSKFEKNLKQLLGLTIQIKGKLQINELEKKISIRVFDLIIIKDKFHEIMNHTISNINVNFLENEDWILPKKQSDCNYIKNKHLFQKIQWETYRTKYLTRSIDERNKIFDIRFNQRYFMYMLFEKLIEPPEFEIKTVSEKESLRNMEILIFLELLKKCYTLQGKTKNIIDFEYEFGNDPKIVTIISNFIKKFKRNVQTDIVVLYFDYVKSICLQSFSNYFKNSNKKINSNEVIFYCESIYIKLKKRIHYYQDRSVIQCSIDLFIDNECFLYILVKHICYNYLNINLVTILLHEQNKIII</sequence>
<reference evidence="2" key="1">
    <citation type="journal article" date="2016" name="Proc. Natl. Acad. Sci. U.S.A.">
        <title>Comparative genomics of biotechnologically important yeasts.</title>
        <authorList>
            <person name="Riley R."/>
            <person name="Haridas S."/>
            <person name="Wolfe K.H."/>
            <person name="Lopes M.R."/>
            <person name="Hittinger C.T."/>
            <person name="Goeker M."/>
            <person name="Salamov A.A."/>
            <person name="Wisecaver J.H."/>
            <person name="Long T.M."/>
            <person name="Calvey C.H."/>
            <person name="Aerts A.L."/>
            <person name="Barry K.W."/>
            <person name="Choi C."/>
            <person name="Clum A."/>
            <person name="Coughlan A.Y."/>
            <person name="Deshpande S."/>
            <person name="Douglass A.P."/>
            <person name="Hanson S.J."/>
            <person name="Klenk H.-P."/>
            <person name="LaButti K.M."/>
            <person name="Lapidus A."/>
            <person name="Lindquist E.A."/>
            <person name="Lipzen A.M."/>
            <person name="Meier-Kolthoff J.P."/>
            <person name="Ohm R.A."/>
            <person name="Otillar R.P."/>
            <person name="Pangilinan J.L."/>
            <person name="Peng Y."/>
            <person name="Rokas A."/>
            <person name="Rosa C.A."/>
            <person name="Scheuner C."/>
            <person name="Sibirny A.A."/>
            <person name="Slot J.C."/>
            <person name="Stielow J.B."/>
            <person name="Sun H."/>
            <person name="Kurtzman C.P."/>
            <person name="Blackwell M."/>
            <person name="Grigoriev I.V."/>
            <person name="Jeffries T.W."/>
        </authorList>
    </citation>
    <scope>NUCLEOTIDE SEQUENCE [LARGE SCALE GENOMIC DNA]</scope>
    <source>
        <strain evidence="2">NRRL Y-1626</strain>
    </source>
</reference>
<protein>
    <submittedName>
        <fullName evidence="1">Uncharacterized protein</fullName>
    </submittedName>
</protein>
<dbReference type="OrthoDB" id="3973243at2759"/>
<evidence type="ECO:0000313" key="2">
    <source>
        <dbReference type="Proteomes" id="UP000092321"/>
    </source>
</evidence>
<dbReference type="Proteomes" id="UP000092321">
    <property type="component" value="Unassembled WGS sequence"/>
</dbReference>
<proteinExistence type="predicted"/>
<gene>
    <name evidence="1" type="ORF">HANVADRAFT_63820</name>
</gene>